<feature type="transmembrane region" description="Helical" evidence="1">
    <location>
        <begin position="48"/>
        <end position="65"/>
    </location>
</feature>
<feature type="transmembrane region" description="Helical" evidence="1">
    <location>
        <begin position="118"/>
        <end position="143"/>
    </location>
</feature>
<keyword evidence="1" id="KW-0812">Transmembrane</keyword>
<dbReference type="AlphaFoldDB" id="A0A934UD90"/>
<feature type="transmembrane region" description="Helical" evidence="1">
    <location>
        <begin position="71"/>
        <end position="97"/>
    </location>
</feature>
<feature type="transmembrane region" description="Helical" evidence="1">
    <location>
        <begin position="311"/>
        <end position="331"/>
    </location>
</feature>
<feature type="transmembrane region" description="Helical" evidence="1">
    <location>
        <begin position="248"/>
        <end position="265"/>
    </location>
</feature>
<accession>A0A934UD90</accession>
<feature type="transmembrane region" description="Helical" evidence="1">
    <location>
        <begin position="431"/>
        <end position="451"/>
    </location>
</feature>
<feature type="transmembrane region" description="Helical" evidence="1">
    <location>
        <begin position="505"/>
        <end position="525"/>
    </location>
</feature>
<keyword evidence="3" id="KW-1185">Reference proteome</keyword>
<reference evidence="2 3" key="1">
    <citation type="journal article" date="2021" name="Int. J. Syst. Evol. Microbiol.">
        <title>Streptococcus vicugnae sp. nov., isolated from faeces of alpacas (Vicugna pacos) and cattle (Bos taurus), Streptococcus zalophi sp. nov., and Streptococcus pacificus sp. nov., isolated from respiratory tract of California sea lions (Zalophus californianus).</title>
        <authorList>
            <person name="Volokhov D.V."/>
            <person name="Zagorodnyaya T.A."/>
            <person name="Shen Z."/>
            <person name="Blom J."/>
            <person name="Furtak V.A."/>
            <person name="Eisenberg T."/>
            <person name="Fan P."/>
            <person name="Jeong K.C."/>
            <person name="Gao Y."/>
            <person name="Zhang S."/>
            <person name="Amselle M."/>
        </authorList>
    </citation>
    <scope>NUCLEOTIDE SEQUENCE [LARGE SCALE GENOMIC DNA]</scope>
    <source>
        <strain evidence="3">CSL7508-lung</strain>
    </source>
</reference>
<sequence>MNWSNIWELIKINILYTNPQAATALRNKQKKNPHKKITVYKKMMQQQLVGMIVFTFILLYLFIGIDYSVHAGLFSIQVGVFSLISIIQAFSTFFSVFYDSKDSNLYLPLPIKSQEVYLAKLLSSQGNSLMFLMPIFALFCIAFEQRLGLLIGTLLAILLFFVLILLINSIAIILINVTGNILVQSPYKKFISTTIMIVSTIISLTMVILIQNVSAEISIENSTIVFPNIPYFRGFYDVVANPMSSSSLINFWLSFVFLLGLMVYIKKNIIPNYIKQLKNIDLQKTSITKKRKSKNNSDLNILLLKHHFSTIINGTLIVQSFLMPILLPFSFLRPLFNYENGTNGLNLSLSYFGIAFLIGVVLGNFTSSPSSFIGVAMSLERENFNFIKTLPFSFSFFLKQKFYSLLLLQLSIPLIVYTIVAFVFLHIPIMLYFFFVMGLLLSSYLSSEWLYQRDYKLLSLNWQNITQLFSRGKGKWLTVGIIFGNFIFGAILIMAEVYFSRIYDPLAISIINMTVIIPLLLFLHLRIKKRFWNQLP</sequence>
<proteinExistence type="predicted"/>
<feature type="transmembrane region" description="Helical" evidence="1">
    <location>
        <begin position="351"/>
        <end position="379"/>
    </location>
</feature>
<evidence type="ECO:0000313" key="2">
    <source>
        <dbReference type="EMBL" id="MBJ8349424.1"/>
    </source>
</evidence>
<dbReference type="EMBL" id="JAENBP010000002">
    <property type="protein sequence ID" value="MBJ8349424.1"/>
    <property type="molecule type" value="Genomic_DNA"/>
</dbReference>
<evidence type="ECO:0000313" key="3">
    <source>
        <dbReference type="Proteomes" id="UP000644875"/>
    </source>
</evidence>
<feature type="transmembrane region" description="Helical" evidence="1">
    <location>
        <begin position="149"/>
        <end position="178"/>
    </location>
</feature>
<dbReference type="Proteomes" id="UP000644875">
    <property type="component" value="Unassembled WGS sequence"/>
</dbReference>
<evidence type="ECO:0000256" key="1">
    <source>
        <dbReference type="SAM" id="Phobius"/>
    </source>
</evidence>
<feature type="transmembrane region" description="Helical" evidence="1">
    <location>
        <begin position="402"/>
        <end position="425"/>
    </location>
</feature>
<keyword evidence="1" id="KW-0472">Membrane</keyword>
<gene>
    <name evidence="2" type="ORF">JHK64_02095</name>
</gene>
<feature type="transmembrane region" description="Helical" evidence="1">
    <location>
        <begin position="476"/>
        <end position="499"/>
    </location>
</feature>
<feature type="transmembrane region" description="Helical" evidence="1">
    <location>
        <begin position="190"/>
        <end position="210"/>
    </location>
</feature>
<name>A0A934UD90_9STRE</name>
<comment type="caution">
    <text evidence="2">The sequence shown here is derived from an EMBL/GenBank/DDBJ whole genome shotgun (WGS) entry which is preliminary data.</text>
</comment>
<protein>
    <submittedName>
        <fullName evidence="2">ABC transporter permease</fullName>
    </submittedName>
</protein>
<keyword evidence="1" id="KW-1133">Transmembrane helix</keyword>
<organism evidence="2 3">
    <name type="scientific">Streptococcus zalophi</name>
    <dbReference type="NCBI Taxonomy" id="640031"/>
    <lineage>
        <taxon>Bacteria</taxon>
        <taxon>Bacillati</taxon>
        <taxon>Bacillota</taxon>
        <taxon>Bacilli</taxon>
        <taxon>Lactobacillales</taxon>
        <taxon>Streptococcaceae</taxon>
        <taxon>Streptococcus</taxon>
    </lineage>
</organism>